<dbReference type="EMBL" id="MHBW01000003">
    <property type="protein sequence ID" value="OGY09936.1"/>
    <property type="molecule type" value="Genomic_DNA"/>
</dbReference>
<accession>A0A1G1V3K2</accession>
<dbReference type="PANTHER" id="PTHR10790">
    <property type="entry name" value="TPR-DOMAIN CONTAINING PROTEIN"/>
    <property type="match status" value="1"/>
</dbReference>
<dbReference type="NCBIfam" id="TIGR03662">
    <property type="entry name" value="Chlor_Arch_YYY"/>
    <property type="match status" value="1"/>
</dbReference>
<feature type="transmembrane region" description="Helical" evidence="1">
    <location>
        <begin position="75"/>
        <end position="95"/>
    </location>
</feature>
<feature type="transmembrane region" description="Helical" evidence="1">
    <location>
        <begin position="107"/>
        <end position="125"/>
    </location>
</feature>
<evidence type="ECO:0000313" key="3">
    <source>
        <dbReference type="Proteomes" id="UP000177967"/>
    </source>
</evidence>
<dbReference type="STRING" id="1797513.A2782_04510"/>
<protein>
    <recommendedName>
        <fullName evidence="4">YYY membrane protein</fullName>
    </recommendedName>
</protein>
<feature type="transmembrane region" description="Helical" evidence="1">
    <location>
        <begin position="339"/>
        <end position="356"/>
    </location>
</feature>
<proteinExistence type="predicted"/>
<feature type="transmembrane region" description="Helical" evidence="1">
    <location>
        <begin position="15"/>
        <end position="36"/>
    </location>
</feature>
<keyword evidence="1" id="KW-1133">Transmembrane helix</keyword>
<dbReference type="InterPro" id="IPR018746">
    <property type="entry name" value="DUF2298"/>
</dbReference>
<dbReference type="AlphaFoldDB" id="A0A1G1V3K2"/>
<feature type="transmembrane region" description="Helical" evidence="1">
    <location>
        <begin position="368"/>
        <end position="386"/>
    </location>
</feature>
<name>A0A1G1V3K2_9BACT</name>
<feature type="transmembrane region" description="Helical" evidence="1">
    <location>
        <begin position="190"/>
        <end position="213"/>
    </location>
</feature>
<evidence type="ECO:0008006" key="4">
    <source>
        <dbReference type="Google" id="ProtNLM"/>
    </source>
</evidence>
<dbReference type="Proteomes" id="UP000177967">
    <property type="component" value="Unassembled WGS sequence"/>
</dbReference>
<comment type="caution">
    <text evidence="2">The sequence shown here is derived from an EMBL/GenBank/DDBJ whole genome shotgun (WGS) entry which is preliminary data.</text>
</comment>
<evidence type="ECO:0000256" key="1">
    <source>
        <dbReference type="SAM" id="Phobius"/>
    </source>
</evidence>
<dbReference type="PANTHER" id="PTHR10790:SF51">
    <property type="entry name" value="TETRATRICOPEPTIDE REPEAT PROTEIN"/>
    <property type="match status" value="1"/>
</dbReference>
<feature type="transmembrane region" description="Helical" evidence="1">
    <location>
        <begin position="317"/>
        <end position="333"/>
    </location>
</feature>
<keyword evidence="1" id="KW-0812">Transmembrane</keyword>
<feature type="transmembrane region" description="Helical" evidence="1">
    <location>
        <begin position="406"/>
        <end position="428"/>
    </location>
</feature>
<organism evidence="2 3">
    <name type="scientific">Candidatus Blackburnbacteria bacterium RIFCSPHIGHO2_01_FULL_43_15b</name>
    <dbReference type="NCBI Taxonomy" id="1797513"/>
    <lineage>
        <taxon>Bacteria</taxon>
        <taxon>Candidatus Blackburniibacteriota</taxon>
    </lineage>
</organism>
<feature type="transmembrane region" description="Helical" evidence="1">
    <location>
        <begin position="225"/>
        <end position="250"/>
    </location>
</feature>
<evidence type="ECO:0000313" key="2">
    <source>
        <dbReference type="EMBL" id="OGY09936.1"/>
    </source>
</evidence>
<dbReference type="Pfam" id="PF10060">
    <property type="entry name" value="DUF2298"/>
    <property type="match status" value="2"/>
</dbReference>
<feature type="transmembrane region" description="Helical" evidence="1">
    <location>
        <begin position="440"/>
        <end position="462"/>
    </location>
</feature>
<reference evidence="2 3" key="1">
    <citation type="journal article" date="2016" name="Nat. Commun.">
        <title>Thousands of microbial genomes shed light on interconnected biogeochemical processes in an aquifer system.</title>
        <authorList>
            <person name="Anantharaman K."/>
            <person name="Brown C.T."/>
            <person name="Hug L.A."/>
            <person name="Sharon I."/>
            <person name="Castelle C.J."/>
            <person name="Probst A.J."/>
            <person name="Thomas B.C."/>
            <person name="Singh A."/>
            <person name="Wilkins M.J."/>
            <person name="Karaoz U."/>
            <person name="Brodie E.L."/>
            <person name="Williams K.H."/>
            <person name="Hubbard S.S."/>
            <person name="Banfield J.F."/>
        </authorList>
    </citation>
    <scope>NUCLEOTIDE SEQUENCE [LARGE SCALE GENOMIC DNA]</scope>
</reference>
<sequence>MQQLTHMIPDFLFVFHWWALLFFLGLIVVPTTTLVFPNLFDKGYAFAKIFGILFVSYLVWILGSLKILPFTYINTWLIVVAITFLNFILLSFRWKTISKTIRQSWKIWLFEELLFFLTSTIWSFIRGFQPDIRGLEKFMDFGFVNAILRSVYFPPQDMWFSNNPINYYYFGHLATAVLTRLSNIPSSLTYNLMIATLFALCFTGAFSLGGNLYSLGVGKKKSIPLLLILGLLTAILLTLSSNLHPLYWLLTHGSFQGYWYPDATRFVVQQFGAIDNTIHEFPIYSFVVADLHGHLINLPFVLTFLALSISIARQGPSVFKAAIASWLLGIFYITNAWDLPIYSLVFPGVIFFYYLSKKSSLPQTIVKALAWTIPTVLGSFIFSLPFQLTFKNISQGVSLVDYHSPIWMLAVLWGLPAIMTLSFAVCLLKSSKSKEKPSSTNLFVGVLLLVSWLLIFLPEVIYIKDIYIHEYQRANTMFKFTYQSFVMFTLATPYILWQILSATPRKIRRFWARLFYIVPVVSLLIIAISYSYFAAKSYYLGNTYYGLDGTKWLQKTYPGEFHAAKWLNNLPDQPAVLQAAGDSYTDYDVISSYTGLPTVQGWLVHEWLWRGSYDEPGKRATDVETLYTSANPKTTRSLLEKYAIKYVVVGNLEKQKYPKLNDKFANFGTVVFSSNNTKIYKINL</sequence>
<feature type="transmembrane region" description="Helical" evidence="1">
    <location>
        <begin position="514"/>
        <end position="533"/>
    </location>
</feature>
<feature type="transmembrane region" description="Helical" evidence="1">
    <location>
        <begin position="43"/>
        <end position="63"/>
    </location>
</feature>
<feature type="transmembrane region" description="Helical" evidence="1">
    <location>
        <begin position="482"/>
        <end position="502"/>
    </location>
</feature>
<keyword evidence="1" id="KW-0472">Membrane</keyword>
<feature type="transmembrane region" description="Helical" evidence="1">
    <location>
        <begin position="291"/>
        <end position="310"/>
    </location>
</feature>
<gene>
    <name evidence="2" type="ORF">A2782_04510</name>
</gene>